<name>A0A1U6J3H7_9CLOT</name>
<dbReference type="Gene3D" id="3.40.50.720">
    <property type="entry name" value="NAD(P)-binding Rossmann-like Domain"/>
    <property type="match status" value="1"/>
</dbReference>
<accession>A0A1U6J3H7</accession>
<dbReference type="AlphaFoldDB" id="A0A1U6J3H7"/>
<dbReference type="InterPro" id="IPR028161">
    <property type="entry name" value="Met8-like"/>
</dbReference>
<reference evidence="7" key="1">
    <citation type="submission" date="2017-03" db="EMBL/GenBank/DDBJ databases">
        <authorList>
            <person name="Falquet L."/>
            <person name="Falquet L."/>
        </authorList>
    </citation>
    <scope>NUCLEOTIDE SEQUENCE [LARGE SCALE GENOMIC DNA]</scope>
</reference>
<keyword evidence="7" id="KW-1185">Reference proteome</keyword>
<proteinExistence type="predicted"/>
<dbReference type="EMBL" id="LT799839">
    <property type="protein sequence ID" value="SLK14812.1"/>
    <property type="molecule type" value="Genomic_DNA"/>
</dbReference>
<dbReference type="GO" id="GO:0043115">
    <property type="term" value="F:precorrin-2 dehydrogenase activity"/>
    <property type="evidence" value="ECO:0007669"/>
    <property type="project" value="UniProtKB-EC"/>
</dbReference>
<comment type="pathway">
    <text evidence="1">Porphyrin-containing compound metabolism; siroheme biosynthesis; sirohydrochlorin from precorrin-2: step 1/1.</text>
</comment>
<keyword evidence="4" id="KW-0520">NAD</keyword>
<dbReference type="SUPFAM" id="SSF51735">
    <property type="entry name" value="NAD(P)-binding Rossmann-fold domains"/>
    <property type="match status" value="1"/>
</dbReference>
<dbReference type="PANTHER" id="PTHR35330">
    <property type="entry name" value="SIROHEME BIOSYNTHESIS PROTEIN MET8"/>
    <property type="match status" value="1"/>
</dbReference>
<dbReference type="Proteomes" id="UP000190476">
    <property type="component" value="Chromosome I"/>
</dbReference>
<dbReference type="RefSeq" id="WP_079481192.1">
    <property type="nucleotide sequence ID" value="NZ_CBML010000006.1"/>
</dbReference>
<evidence type="ECO:0000256" key="3">
    <source>
        <dbReference type="ARBA" id="ARBA00023002"/>
    </source>
</evidence>
<keyword evidence="5" id="KW-0627">Porphyrin biosynthesis</keyword>
<protein>
    <recommendedName>
        <fullName evidence="2">precorrin-2 dehydrogenase</fullName>
        <ecNumber evidence="2">1.3.1.76</ecNumber>
    </recommendedName>
</protein>
<dbReference type="OrthoDB" id="1715866at2"/>
<dbReference type="GO" id="GO:0019354">
    <property type="term" value="P:siroheme biosynthetic process"/>
    <property type="evidence" value="ECO:0007669"/>
    <property type="project" value="UniProtKB-UniPathway"/>
</dbReference>
<dbReference type="InterPro" id="IPR036291">
    <property type="entry name" value="NAD(P)-bd_dom_sf"/>
</dbReference>
<dbReference type="UniPathway" id="UPA00262">
    <property type="reaction ID" value="UER00222"/>
</dbReference>
<dbReference type="STRING" id="1351755.CCH01_07590"/>
<evidence type="ECO:0000256" key="1">
    <source>
        <dbReference type="ARBA" id="ARBA00005010"/>
    </source>
</evidence>
<dbReference type="EC" id="1.3.1.76" evidence="2"/>
<organism evidence="6 7">
    <name type="scientific">Clostridium chauvoei JF4335</name>
    <dbReference type="NCBI Taxonomy" id="1351755"/>
    <lineage>
        <taxon>Bacteria</taxon>
        <taxon>Bacillati</taxon>
        <taxon>Bacillota</taxon>
        <taxon>Clostridia</taxon>
        <taxon>Eubacteriales</taxon>
        <taxon>Clostridiaceae</taxon>
        <taxon>Clostridium</taxon>
    </lineage>
</organism>
<dbReference type="GO" id="GO:0004325">
    <property type="term" value="F:ferrochelatase activity"/>
    <property type="evidence" value="ECO:0007669"/>
    <property type="project" value="InterPro"/>
</dbReference>
<evidence type="ECO:0000313" key="6">
    <source>
        <dbReference type="EMBL" id="SLK14812.1"/>
    </source>
</evidence>
<dbReference type="NCBIfam" id="NF004045">
    <property type="entry name" value="PRK05562.1"/>
    <property type="match status" value="1"/>
</dbReference>
<dbReference type="GeneID" id="66301111"/>
<keyword evidence="3" id="KW-0560">Oxidoreductase</keyword>
<evidence type="ECO:0000313" key="7">
    <source>
        <dbReference type="Proteomes" id="UP000190476"/>
    </source>
</evidence>
<dbReference type="PANTHER" id="PTHR35330:SF1">
    <property type="entry name" value="SIROHEME BIOSYNTHESIS PROTEIN MET8"/>
    <property type="match status" value="1"/>
</dbReference>
<evidence type="ECO:0000256" key="4">
    <source>
        <dbReference type="ARBA" id="ARBA00023027"/>
    </source>
</evidence>
<gene>
    <name evidence="6" type="ORF">CCH01_07590</name>
</gene>
<evidence type="ECO:0000256" key="5">
    <source>
        <dbReference type="ARBA" id="ARBA00023244"/>
    </source>
</evidence>
<dbReference type="Pfam" id="PF13241">
    <property type="entry name" value="NAD_binding_7"/>
    <property type="match status" value="1"/>
</dbReference>
<sequence length="222" mass="25642">MSENIKQDISNLDLNYTYISLMSKKLKVGIIGGGRAAVIKAKSFVDKGCYVEVISKSFNENLINIQDKNLKLVYGDYKKEFIKDKHIIVIAINDDKLIERIEKHCNDETKIYVNATNFKKGIAIIPVQRESKSLNIAISTKMGNPKGSLLVAKEALNILKRYDDFIEYSSKIRNNAKKIEEYKKDIIDFVCTEDFKYIYNKKKDKLVLKMFFDGELVKELYK</sequence>
<evidence type="ECO:0000256" key="2">
    <source>
        <dbReference type="ARBA" id="ARBA00012400"/>
    </source>
</evidence>